<name>A0ABV6DKZ5_9BACL</name>
<dbReference type="Pfam" id="PF20369">
    <property type="entry name" value="DUF6664"/>
    <property type="match status" value="1"/>
</dbReference>
<dbReference type="RefSeq" id="WP_377470617.1">
    <property type="nucleotide sequence ID" value="NZ_JBHLWN010000049.1"/>
</dbReference>
<protein>
    <submittedName>
        <fullName evidence="2">DUF6664 family protein</fullName>
    </submittedName>
</protein>
<dbReference type="EMBL" id="JBHLWN010000049">
    <property type="protein sequence ID" value="MFC0213320.1"/>
    <property type="molecule type" value="Genomic_DNA"/>
</dbReference>
<reference evidence="2 3" key="1">
    <citation type="submission" date="2024-09" db="EMBL/GenBank/DDBJ databases">
        <authorList>
            <person name="Sun Q."/>
            <person name="Mori K."/>
        </authorList>
    </citation>
    <scope>NUCLEOTIDE SEQUENCE [LARGE SCALE GENOMIC DNA]</scope>
    <source>
        <strain evidence="2 3">CCM 7759</strain>
    </source>
</reference>
<sequence length="104" mass="12141">METIDVSQMKAVFDEIENRVVSRLRASEEVYARLLRQRNEIKSRHPFVRSVFEGDASVFPSAEDYQAWLDYKKSSDESDQMERMALYLQGHADCFAYLRKIGAL</sequence>
<dbReference type="Proteomes" id="UP001589776">
    <property type="component" value="Unassembled WGS sequence"/>
</dbReference>
<dbReference type="InterPro" id="IPR046605">
    <property type="entry name" value="DUF6664"/>
</dbReference>
<gene>
    <name evidence="2" type="ORF">ACFFK0_12800</name>
</gene>
<keyword evidence="3" id="KW-1185">Reference proteome</keyword>
<comment type="caution">
    <text evidence="2">The sequence shown here is derived from an EMBL/GenBank/DDBJ whole genome shotgun (WGS) entry which is preliminary data.</text>
</comment>
<evidence type="ECO:0000313" key="3">
    <source>
        <dbReference type="Proteomes" id="UP001589776"/>
    </source>
</evidence>
<accession>A0ABV6DKZ5</accession>
<feature type="domain" description="DUF6664" evidence="1">
    <location>
        <begin position="8"/>
        <end position="104"/>
    </location>
</feature>
<evidence type="ECO:0000259" key="1">
    <source>
        <dbReference type="Pfam" id="PF20369"/>
    </source>
</evidence>
<proteinExistence type="predicted"/>
<evidence type="ECO:0000313" key="2">
    <source>
        <dbReference type="EMBL" id="MFC0213320.1"/>
    </source>
</evidence>
<organism evidence="2 3">
    <name type="scientific">Paenibacillus chartarius</name>
    <dbReference type="NCBI Taxonomy" id="747481"/>
    <lineage>
        <taxon>Bacteria</taxon>
        <taxon>Bacillati</taxon>
        <taxon>Bacillota</taxon>
        <taxon>Bacilli</taxon>
        <taxon>Bacillales</taxon>
        <taxon>Paenibacillaceae</taxon>
        <taxon>Paenibacillus</taxon>
    </lineage>
</organism>